<evidence type="ECO:0000256" key="4">
    <source>
        <dbReference type="ARBA" id="ARBA00022763"/>
    </source>
</evidence>
<evidence type="ECO:0000313" key="17">
    <source>
        <dbReference type="Proteomes" id="UP000027586"/>
    </source>
</evidence>
<dbReference type="EMBL" id="CBTN010000019">
    <property type="protein sequence ID" value="CDH53829.1"/>
    <property type="molecule type" value="Genomic_DNA"/>
</dbReference>
<dbReference type="SMART" id="SM01285">
    <property type="entry name" value="FACT-Spt16_Nlob"/>
    <property type="match status" value="1"/>
</dbReference>
<dbReference type="GO" id="GO:0006261">
    <property type="term" value="P:DNA-templated DNA replication"/>
    <property type="evidence" value="ECO:0007669"/>
    <property type="project" value="EnsemblFungi"/>
</dbReference>
<dbReference type="InterPro" id="IPR000994">
    <property type="entry name" value="Pept_M24"/>
</dbReference>
<dbReference type="Pfam" id="PF08644">
    <property type="entry name" value="SPT16"/>
    <property type="match status" value="1"/>
</dbReference>
<feature type="compositionally biased region" description="Acidic residues" evidence="12">
    <location>
        <begin position="930"/>
        <end position="939"/>
    </location>
</feature>
<dbReference type="InterPro" id="IPR011993">
    <property type="entry name" value="PH-like_dom_sf"/>
</dbReference>
<accession>A0A068RUX3</accession>
<feature type="domain" description="FACT complex subunit SPT16 N-terminal lobe" evidence="13">
    <location>
        <begin position="6"/>
        <end position="165"/>
    </location>
</feature>
<keyword evidence="7 10" id="KW-0804">Transcription</keyword>
<dbReference type="GO" id="GO:0140713">
    <property type="term" value="F:histone chaperone activity"/>
    <property type="evidence" value="ECO:0007669"/>
    <property type="project" value="EnsemblFungi"/>
</dbReference>
<dbReference type="Pfam" id="PF14826">
    <property type="entry name" value="FACT-Spt16_Nlob"/>
    <property type="match status" value="1"/>
</dbReference>
<evidence type="ECO:0000256" key="8">
    <source>
        <dbReference type="ARBA" id="ARBA00023204"/>
    </source>
</evidence>
<feature type="coiled-coil region" evidence="11">
    <location>
        <begin position="614"/>
        <end position="641"/>
    </location>
</feature>
<organism evidence="16 17">
    <name type="scientific">Lichtheimia corymbifera JMRC:FSU:9682</name>
    <dbReference type="NCBI Taxonomy" id="1263082"/>
    <lineage>
        <taxon>Eukaryota</taxon>
        <taxon>Fungi</taxon>
        <taxon>Fungi incertae sedis</taxon>
        <taxon>Mucoromycota</taxon>
        <taxon>Mucoromycotina</taxon>
        <taxon>Mucoromycetes</taxon>
        <taxon>Mucorales</taxon>
        <taxon>Lichtheimiaceae</taxon>
        <taxon>Lichtheimia</taxon>
    </lineage>
</organism>
<comment type="similarity">
    <text evidence="1 10">Belongs to the peptidase M24 family. SPT16 subfamily.</text>
</comment>
<dbReference type="FunFam" id="2.30.29.30:FF:000017">
    <property type="entry name" value="FACT complex subunit SPT16"/>
    <property type="match status" value="1"/>
</dbReference>
<dbReference type="SMART" id="SM01286">
    <property type="entry name" value="SPT16"/>
    <property type="match status" value="1"/>
</dbReference>
<dbReference type="Gene3D" id="3.40.350.10">
    <property type="entry name" value="Creatinase/prolidase N-terminal domain"/>
    <property type="match status" value="1"/>
</dbReference>
<dbReference type="GO" id="GO:0006334">
    <property type="term" value="P:nucleosome assembly"/>
    <property type="evidence" value="ECO:0007669"/>
    <property type="project" value="EnsemblFungi"/>
</dbReference>
<dbReference type="Gene3D" id="2.30.29.30">
    <property type="entry name" value="Pleckstrin-homology domain (PH domain)/Phosphotyrosine-binding domain (PTB)"/>
    <property type="match status" value="1"/>
</dbReference>
<dbReference type="Pfam" id="PF21091">
    <property type="entry name" value="SPT16_C"/>
    <property type="match status" value="1"/>
</dbReference>
<dbReference type="SUPFAM" id="SSF55920">
    <property type="entry name" value="Creatinase/aminopeptidase"/>
    <property type="match status" value="1"/>
</dbReference>
<dbReference type="GO" id="GO:0045899">
    <property type="term" value="P:positive regulation of RNA polymerase II transcription preinitiation complex assembly"/>
    <property type="evidence" value="ECO:0007669"/>
    <property type="project" value="EnsemblFungi"/>
</dbReference>
<dbReference type="GO" id="GO:0042393">
    <property type="term" value="F:histone binding"/>
    <property type="evidence" value="ECO:0007669"/>
    <property type="project" value="EnsemblFungi"/>
</dbReference>
<feature type="compositionally biased region" description="Acidic residues" evidence="12">
    <location>
        <begin position="946"/>
        <end position="988"/>
    </location>
</feature>
<dbReference type="InterPro" id="IPR013719">
    <property type="entry name" value="RTT106/SPT16-like_middle_dom"/>
</dbReference>
<feature type="region of interest" description="Disordered" evidence="12">
    <location>
        <begin position="463"/>
        <end position="484"/>
    </location>
</feature>
<evidence type="ECO:0000256" key="1">
    <source>
        <dbReference type="ARBA" id="ARBA00010779"/>
    </source>
</evidence>
<dbReference type="InterPro" id="IPR029149">
    <property type="entry name" value="Creatin/AminoP/Spt16_N"/>
</dbReference>
<comment type="caution">
    <text evidence="16">The sequence shown here is derived from an EMBL/GenBank/DDBJ whole genome shotgun (WGS) entry which is preliminary data.</text>
</comment>
<dbReference type="Pfam" id="PF00557">
    <property type="entry name" value="Peptidase_M24"/>
    <property type="match status" value="1"/>
</dbReference>
<evidence type="ECO:0000259" key="13">
    <source>
        <dbReference type="SMART" id="SM01285"/>
    </source>
</evidence>
<sequence length="1016" mass="116496">MASVELDAKRFHRRARFLISQWKSPSNANLFQQTDAILLLIGDDDYDNPYRKSVTAETWLLGIPIYQTLIMLTPEKATFVCSAKKADILETLKKGDKQVPIEVIRRTKDVEENVNLYKPIIDELDGKRVGTVGKDKFTGKNVQEWTKALESSGKKFEEVEITAALSACLAVKDDEEVRTMKTASKLSSNVMKYYFIDEMSTIIDEERSVTHEKLSEETEGILDDPKLFKKLRLPDGVDKADIDWCYSPIVQSGGEYDLKSSAMSNTQTLHAGVIMCSLGIRYKCYCSNIGRTFLIDPNKTQEKNYEFLLELQGKVMETIRDGAKVRDIYQHAVDYVKAKRPDLEKHLTKTLGFGMGIEFRETNYVLNAKNVRELKNGMVLNLSIGFADLENPKPTDKRSKNYSLLLIDTIRVNNDAPIVFTDCSKKINEISYFIKGDDDAETSRGAEAKAVKKEAPAKTAILRSKFRSEEQDEESREQKRKEHQKKLFAQKLAEGLAKFSGQSGTDQDENKPKFRKFESYRSESKLPREVRDLKIHVDKKNESIILPMYGMAVPFHISTLKNASKSDEGDFVMLRLNFLTPGQAGGKKEDLPFHDANATFVRALTFRSADTYRMAEVYRQIMDLKKDAAKKEAERKEMADVIEQEDLIPIKGRRPHRLGDVYVRPQLDGKRLPGELEIHTNGIRYQSIKSDNSFNVLFSNVKHLFFQPCDNELLVLIHVHFKNPILIGKKKTKDIQFYREASDIQYDETGNKRRRHLYGDEDELEQEQEERRRRANLNREFKSFAEKISEASDGRIEVDVPFRELGFTGVPFRSNVLLQPTTDCLVHLSDPPFLIITLSEIEIAHLERVQFGLKNFDMVFVFKDFHRTPIHINTIPMSQLDNVKDWLDSVEVAFEEGPVNLNWSMIMKTVNEDPAEFYRNGGWNFLGPGSDEENAEDQSESASEFEMSEEEFEESESDDESDFASEASDESMEEEELSDSGDDWDELEEKARKADERKLKRNGGPQDAAPRKKTRR</sequence>
<dbReference type="InterPro" id="IPR033825">
    <property type="entry name" value="Spt16_M24"/>
</dbReference>
<dbReference type="AlphaFoldDB" id="A0A068RUX3"/>
<evidence type="ECO:0000256" key="9">
    <source>
        <dbReference type="ARBA" id="ARBA00023242"/>
    </source>
</evidence>
<dbReference type="Pfam" id="PF24824">
    <property type="entry name" value="PH_SPT16"/>
    <property type="match status" value="1"/>
</dbReference>
<dbReference type="PANTHER" id="PTHR13980:SF15">
    <property type="entry name" value="FACT COMPLEX SUBUNIT SPT16"/>
    <property type="match status" value="1"/>
</dbReference>
<comment type="subunit">
    <text evidence="10">Component of the FACT complex.</text>
</comment>
<evidence type="ECO:0000256" key="5">
    <source>
        <dbReference type="ARBA" id="ARBA00023015"/>
    </source>
</evidence>
<dbReference type="InterPro" id="IPR013953">
    <property type="entry name" value="FACT_SPT16_M"/>
</dbReference>
<keyword evidence="2 10" id="KW-0158">Chromosome</keyword>
<feature type="domain" description="FACT complex subunit SPT16 middle" evidence="14">
    <location>
        <begin position="535"/>
        <end position="685"/>
    </location>
</feature>
<dbReference type="FunFam" id="2.30.29.150:FF:000002">
    <property type="entry name" value="FACT complex subunit SPT16"/>
    <property type="match status" value="1"/>
</dbReference>
<dbReference type="InterPro" id="IPR029148">
    <property type="entry name" value="FACT-SPT16_Nlobe"/>
</dbReference>
<evidence type="ECO:0000256" key="6">
    <source>
        <dbReference type="ARBA" id="ARBA00023054"/>
    </source>
</evidence>
<name>A0A068RUX3_9FUNG</name>
<keyword evidence="6 11" id="KW-0175">Coiled coil</keyword>
<dbReference type="FunFam" id="3.90.230.10:FF:000005">
    <property type="entry name" value="FACT complex subunit spt16"/>
    <property type="match status" value="1"/>
</dbReference>
<feature type="compositionally biased region" description="Basic and acidic residues" evidence="12">
    <location>
        <begin position="989"/>
        <end position="998"/>
    </location>
</feature>
<dbReference type="Pfam" id="PF08512">
    <property type="entry name" value="Rttp106-like_middle"/>
    <property type="match status" value="1"/>
</dbReference>
<proteinExistence type="inferred from homology"/>
<reference evidence="16" key="1">
    <citation type="submission" date="2013-08" db="EMBL/GenBank/DDBJ databases">
        <title>Gene expansion shapes genome architecture in the human pathogen Lichtheimia corymbifera: an evolutionary genomics analysis in the ancient terrestrial Mucorales (Mucoromycotina).</title>
        <authorList>
            <person name="Schwartze V.U."/>
            <person name="Winter S."/>
            <person name="Shelest E."/>
            <person name="Marcet-Houben M."/>
            <person name="Horn F."/>
            <person name="Wehner S."/>
            <person name="Hoffmann K."/>
            <person name="Riege K."/>
            <person name="Sammeth M."/>
            <person name="Nowrousian M."/>
            <person name="Valiante V."/>
            <person name="Linde J."/>
            <person name="Jacobsen I.D."/>
            <person name="Marz M."/>
            <person name="Brakhage A.A."/>
            <person name="Gabaldon T."/>
            <person name="Bocker S."/>
            <person name="Voigt K."/>
        </authorList>
    </citation>
    <scope>NUCLEOTIDE SEQUENCE [LARGE SCALE GENOMIC DNA]</scope>
    <source>
        <strain evidence="16">FSU 9682</strain>
    </source>
</reference>
<dbReference type="SMART" id="SM01287">
    <property type="entry name" value="Rtt106"/>
    <property type="match status" value="1"/>
</dbReference>
<dbReference type="OrthoDB" id="10251642at2759"/>
<dbReference type="InterPro" id="IPR048969">
    <property type="entry name" value="FACT_SPT16_C"/>
</dbReference>
<dbReference type="GO" id="GO:0031491">
    <property type="term" value="F:nucleosome binding"/>
    <property type="evidence" value="ECO:0007669"/>
    <property type="project" value="EnsemblFungi"/>
</dbReference>
<evidence type="ECO:0000256" key="12">
    <source>
        <dbReference type="SAM" id="MobiDB-lite"/>
    </source>
</evidence>
<evidence type="ECO:0000256" key="3">
    <source>
        <dbReference type="ARBA" id="ARBA00022705"/>
    </source>
</evidence>
<dbReference type="FunFam" id="2.30.29.210:FF:000001">
    <property type="entry name" value="FACT complex subunit spt16"/>
    <property type="match status" value="1"/>
</dbReference>
<keyword evidence="3 10" id="KW-0235">DNA replication</keyword>
<protein>
    <recommendedName>
        <fullName evidence="10">FACT complex subunit</fullName>
    </recommendedName>
</protein>
<dbReference type="GO" id="GO:0006368">
    <property type="term" value="P:transcription elongation by RNA polymerase II"/>
    <property type="evidence" value="ECO:0007669"/>
    <property type="project" value="TreeGrafter"/>
</dbReference>
<evidence type="ECO:0000259" key="14">
    <source>
        <dbReference type="SMART" id="SM01286"/>
    </source>
</evidence>
<dbReference type="InterPro" id="IPR056595">
    <property type="entry name" value="Fact-SPT16_PH"/>
</dbReference>
<keyword evidence="17" id="KW-1185">Reference proteome</keyword>
<keyword evidence="9 10" id="KW-0539">Nucleus</keyword>
<keyword evidence="8 10" id="KW-0234">DNA repair</keyword>
<evidence type="ECO:0000256" key="2">
    <source>
        <dbReference type="ARBA" id="ARBA00022454"/>
    </source>
</evidence>
<evidence type="ECO:0000256" key="10">
    <source>
        <dbReference type="RuleBase" id="RU367052"/>
    </source>
</evidence>
<dbReference type="Gene3D" id="2.30.29.150">
    <property type="match status" value="1"/>
</dbReference>
<keyword evidence="4 10" id="KW-0227">DNA damage</keyword>
<dbReference type="GO" id="GO:0007063">
    <property type="term" value="P:regulation of sister chromatid cohesion"/>
    <property type="evidence" value="ECO:0007669"/>
    <property type="project" value="EnsemblFungi"/>
</dbReference>
<feature type="region of interest" description="Disordered" evidence="12">
    <location>
        <begin position="922"/>
        <end position="1016"/>
    </location>
</feature>
<comment type="subcellular location">
    <subcellularLocation>
        <location evidence="10">Nucleus</location>
    </subcellularLocation>
    <subcellularLocation>
        <location evidence="10">Chromosome</location>
    </subcellularLocation>
</comment>
<evidence type="ECO:0000256" key="7">
    <source>
        <dbReference type="ARBA" id="ARBA00023163"/>
    </source>
</evidence>
<keyword evidence="5 10" id="KW-0805">Transcription regulation</keyword>
<dbReference type="VEuPathDB" id="FungiDB:LCOR_05142.1"/>
<dbReference type="GO" id="GO:0006281">
    <property type="term" value="P:DNA repair"/>
    <property type="evidence" value="ECO:0007669"/>
    <property type="project" value="UniProtKB-UniRule"/>
</dbReference>
<dbReference type="InterPro" id="IPR040258">
    <property type="entry name" value="Spt16"/>
</dbReference>
<dbReference type="Gene3D" id="3.90.230.10">
    <property type="entry name" value="Creatinase/methionine aminopeptidase superfamily"/>
    <property type="match status" value="1"/>
</dbReference>
<dbReference type="GO" id="GO:0140719">
    <property type="term" value="P:constitutive heterochromatin formation"/>
    <property type="evidence" value="ECO:0007669"/>
    <property type="project" value="EnsemblFungi"/>
</dbReference>
<comment type="function">
    <text evidence="10">Component of the FACT complex, a general chromatin factor that acts to reorganize nucleosomes. The FACT complex is involved in multiple processes that require DNA as a template such as mRNA elongation, DNA replication and DNA repair. During transcription elongation the FACT complex acts as a histone chaperone that both destabilizes and restores nucleosomal structure. It facilitates the passage of RNA polymerase II and transcription by promoting the dissociation of one histone H2A-H2B dimer from the nucleosome, then subsequently promotes the reestablishment of the nucleosome following the passage of RNA polymerase II.</text>
</comment>
<dbReference type="GO" id="GO:0035101">
    <property type="term" value="C:FACT complex"/>
    <property type="evidence" value="ECO:0007669"/>
    <property type="project" value="UniProtKB-UniRule"/>
</dbReference>
<gene>
    <name evidence="16" type="ORF">LCOR_05142.1</name>
</gene>
<dbReference type="Gene3D" id="2.30.29.210">
    <property type="entry name" value="FACT complex subunit Spt16p/Cdc68p"/>
    <property type="match status" value="1"/>
</dbReference>
<feature type="domain" description="Histone chaperone RTT106/FACT complex subunit SPT16-like middle" evidence="15">
    <location>
        <begin position="807"/>
        <end position="897"/>
    </location>
</feature>
<dbReference type="STRING" id="1263082.A0A068RUX3"/>
<dbReference type="CDD" id="cd01091">
    <property type="entry name" value="CDC68-like"/>
    <property type="match status" value="1"/>
</dbReference>
<evidence type="ECO:0000259" key="15">
    <source>
        <dbReference type="SMART" id="SM01287"/>
    </source>
</evidence>
<dbReference type="InterPro" id="IPR036005">
    <property type="entry name" value="Creatinase/aminopeptidase-like"/>
</dbReference>
<evidence type="ECO:0000256" key="11">
    <source>
        <dbReference type="SAM" id="Coils"/>
    </source>
</evidence>
<dbReference type="PANTHER" id="PTHR13980">
    <property type="entry name" value="CDC68 RELATED"/>
    <property type="match status" value="1"/>
</dbReference>
<dbReference type="Proteomes" id="UP000027586">
    <property type="component" value="Unassembled WGS sequence"/>
</dbReference>
<evidence type="ECO:0000313" key="16">
    <source>
        <dbReference type="EMBL" id="CDH53829.1"/>
    </source>
</evidence>